<evidence type="ECO:0000256" key="6">
    <source>
        <dbReference type="HAMAP-Rule" id="MF_01974"/>
    </source>
</evidence>
<comment type="catalytic activity">
    <reaction evidence="6 7">
        <text>Release of N-terminal amino acids, preferentially methionine, from peptides and arylamides.</text>
        <dbReference type="EC" id="3.4.11.18"/>
    </reaction>
</comment>
<proteinExistence type="inferred from homology"/>
<evidence type="ECO:0000259" key="8">
    <source>
        <dbReference type="Pfam" id="PF00557"/>
    </source>
</evidence>
<comment type="caution">
    <text evidence="9">The sequence shown here is derived from an EMBL/GenBank/DDBJ whole genome shotgun (WGS) entry which is preliminary data.</text>
</comment>
<dbReference type="Pfam" id="PF00557">
    <property type="entry name" value="Peptidase_M24"/>
    <property type="match status" value="1"/>
</dbReference>
<dbReference type="PRINTS" id="PR00599">
    <property type="entry name" value="MAPEPTIDASE"/>
</dbReference>
<keyword evidence="4 6" id="KW-0479">Metal-binding</keyword>
<evidence type="ECO:0000256" key="1">
    <source>
        <dbReference type="ARBA" id="ARBA00002521"/>
    </source>
</evidence>
<evidence type="ECO:0000256" key="2">
    <source>
        <dbReference type="ARBA" id="ARBA00022438"/>
    </source>
</evidence>
<feature type="domain" description="Peptidase M24" evidence="8">
    <location>
        <begin position="10"/>
        <end position="238"/>
    </location>
</feature>
<evidence type="ECO:0000256" key="7">
    <source>
        <dbReference type="RuleBase" id="RU003653"/>
    </source>
</evidence>
<dbReference type="HAMAP" id="MF_01974">
    <property type="entry name" value="MetAP_1"/>
    <property type="match status" value="1"/>
</dbReference>
<evidence type="ECO:0000313" key="9">
    <source>
        <dbReference type="EMBL" id="MFD2261809.1"/>
    </source>
</evidence>
<dbReference type="SUPFAM" id="SSF55920">
    <property type="entry name" value="Creatinase/aminopeptidase"/>
    <property type="match status" value="1"/>
</dbReference>
<dbReference type="EC" id="3.4.11.18" evidence="6 7"/>
<dbReference type="InterPro" id="IPR001714">
    <property type="entry name" value="Pept_M24_MAP"/>
</dbReference>
<dbReference type="InterPro" id="IPR000994">
    <property type="entry name" value="Pept_M24"/>
</dbReference>
<evidence type="ECO:0000256" key="3">
    <source>
        <dbReference type="ARBA" id="ARBA00022670"/>
    </source>
</evidence>
<comment type="cofactor">
    <cofactor evidence="6">
        <name>Co(2+)</name>
        <dbReference type="ChEBI" id="CHEBI:48828"/>
    </cofactor>
    <cofactor evidence="6">
        <name>Zn(2+)</name>
        <dbReference type="ChEBI" id="CHEBI:29105"/>
    </cofactor>
    <cofactor evidence="6">
        <name>Mn(2+)</name>
        <dbReference type="ChEBI" id="CHEBI:29035"/>
    </cofactor>
    <cofactor evidence="6">
        <name>Fe(2+)</name>
        <dbReference type="ChEBI" id="CHEBI:29033"/>
    </cofactor>
    <text evidence="6">Binds 2 divalent metal cations per subunit. Has a high-affinity and a low affinity metal-binding site. The true nature of the physiological cofactor is under debate. The enzyme is active with cobalt, zinc, manganese or divalent iron ions. Most likely, methionine aminopeptidases function as mononuclear Fe(2+)-metalloproteases under physiological conditions, and the catalytically relevant metal-binding site has been assigned to the histidine-containing high-affinity site.</text>
</comment>
<evidence type="ECO:0000256" key="4">
    <source>
        <dbReference type="ARBA" id="ARBA00022723"/>
    </source>
</evidence>
<dbReference type="NCBIfam" id="TIGR00500">
    <property type="entry name" value="met_pdase_I"/>
    <property type="match status" value="1"/>
</dbReference>
<accession>A0ABW5DPC3</accession>
<feature type="binding site" evidence="6">
    <location>
        <position position="168"/>
    </location>
    <ligand>
        <name>a divalent metal cation</name>
        <dbReference type="ChEBI" id="CHEBI:60240"/>
        <label>2</label>
        <note>catalytic</note>
    </ligand>
</feature>
<dbReference type="InterPro" id="IPR036005">
    <property type="entry name" value="Creatinase/aminopeptidase-like"/>
</dbReference>
<comment type="similarity">
    <text evidence="6">Belongs to the peptidase M24A family. Methionine aminopeptidase type 1 subfamily.</text>
</comment>
<gene>
    <name evidence="6 9" type="primary">map</name>
    <name evidence="9" type="ORF">ACFSM5_02850</name>
</gene>
<name>A0ABW5DPC3_9PROT</name>
<reference evidence="10" key="1">
    <citation type="journal article" date="2019" name="Int. J. Syst. Evol. Microbiol.">
        <title>The Global Catalogue of Microorganisms (GCM) 10K type strain sequencing project: providing services to taxonomists for standard genome sequencing and annotation.</title>
        <authorList>
            <consortium name="The Broad Institute Genomics Platform"/>
            <consortium name="The Broad Institute Genome Sequencing Center for Infectious Disease"/>
            <person name="Wu L."/>
            <person name="Ma J."/>
        </authorList>
    </citation>
    <scope>NUCLEOTIDE SEQUENCE [LARGE SCALE GENOMIC DNA]</scope>
    <source>
        <strain evidence="10">CGMCC 1.19062</strain>
    </source>
</reference>
<feature type="binding site" evidence="6">
    <location>
        <position position="104"/>
    </location>
    <ligand>
        <name>a divalent metal cation</name>
        <dbReference type="ChEBI" id="CHEBI:60240"/>
        <label>1</label>
    </ligand>
</feature>
<protein>
    <recommendedName>
        <fullName evidence="6 7">Methionine aminopeptidase</fullName>
        <shortName evidence="6">MAP</shortName>
        <shortName evidence="6">MetAP</shortName>
        <ecNumber evidence="6 7">3.4.11.18</ecNumber>
    </recommendedName>
    <alternativeName>
        <fullName evidence="6">Peptidase M</fullName>
    </alternativeName>
</protein>
<comment type="function">
    <text evidence="1 6">Removes the N-terminal methionine from nascent proteins. The N-terminal methionine is often cleaved when the second residue in the primary sequence is small and uncharged (Met-Ala-, Cys, Gly, Pro, Ser, Thr, or Val). Requires deformylation of the N(alpha)-formylated initiator methionine before it can be hydrolyzed.</text>
</comment>
<keyword evidence="10" id="KW-1185">Reference proteome</keyword>
<dbReference type="Gene3D" id="3.90.230.10">
    <property type="entry name" value="Creatinase/methionine aminopeptidase superfamily"/>
    <property type="match status" value="1"/>
</dbReference>
<feature type="binding site" evidence="6">
    <location>
        <position position="232"/>
    </location>
    <ligand>
        <name>a divalent metal cation</name>
        <dbReference type="ChEBI" id="CHEBI:60240"/>
        <label>1</label>
    </ligand>
</feature>
<dbReference type="Proteomes" id="UP001597295">
    <property type="component" value="Unassembled WGS sequence"/>
</dbReference>
<feature type="binding site" evidence="6">
    <location>
        <position position="175"/>
    </location>
    <ligand>
        <name>substrate</name>
    </ligand>
</feature>
<dbReference type="CDD" id="cd01086">
    <property type="entry name" value="MetAP1"/>
    <property type="match status" value="1"/>
</dbReference>
<dbReference type="RefSeq" id="WP_379874723.1">
    <property type="nucleotide sequence ID" value="NZ_JBHUIP010000003.1"/>
</dbReference>
<feature type="binding site" evidence="6">
    <location>
        <position position="232"/>
    </location>
    <ligand>
        <name>a divalent metal cation</name>
        <dbReference type="ChEBI" id="CHEBI:60240"/>
        <label>2</label>
        <note>catalytic</note>
    </ligand>
</feature>
<dbReference type="InterPro" id="IPR002467">
    <property type="entry name" value="Pept_M24A_MAP1"/>
</dbReference>
<feature type="binding site" evidence="6">
    <location>
        <position position="93"/>
    </location>
    <ligand>
        <name>a divalent metal cation</name>
        <dbReference type="ChEBI" id="CHEBI:60240"/>
        <label>1</label>
    </ligand>
</feature>
<evidence type="ECO:0000256" key="5">
    <source>
        <dbReference type="ARBA" id="ARBA00022801"/>
    </source>
</evidence>
<dbReference type="EMBL" id="JBHUIP010000003">
    <property type="protein sequence ID" value="MFD2261809.1"/>
    <property type="molecule type" value="Genomic_DNA"/>
</dbReference>
<dbReference type="PANTHER" id="PTHR43330">
    <property type="entry name" value="METHIONINE AMINOPEPTIDASE"/>
    <property type="match status" value="1"/>
</dbReference>
<dbReference type="PANTHER" id="PTHR43330:SF13">
    <property type="entry name" value="METHIONINE AMINOPEPTIDASE 2"/>
    <property type="match status" value="1"/>
</dbReference>
<dbReference type="GO" id="GO:0004239">
    <property type="term" value="F:initiator methionyl aminopeptidase activity"/>
    <property type="evidence" value="ECO:0007669"/>
    <property type="project" value="UniProtKB-EC"/>
</dbReference>
<keyword evidence="3 6" id="KW-0645">Protease</keyword>
<organism evidence="9 10">
    <name type="scientific">Lacibacterium aquatile</name>
    <dbReference type="NCBI Taxonomy" id="1168082"/>
    <lineage>
        <taxon>Bacteria</taxon>
        <taxon>Pseudomonadati</taxon>
        <taxon>Pseudomonadota</taxon>
        <taxon>Alphaproteobacteria</taxon>
        <taxon>Rhodospirillales</taxon>
        <taxon>Rhodospirillaceae</taxon>
    </lineage>
</organism>
<keyword evidence="5 6" id="KW-0378">Hydrolase</keyword>
<evidence type="ECO:0000313" key="10">
    <source>
        <dbReference type="Proteomes" id="UP001597295"/>
    </source>
</evidence>
<comment type="subunit">
    <text evidence="6">Monomer.</text>
</comment>
<feature type="binding site" evidence="6">
    <location>
        <position position="202"/>
    </location>
    <ligand>
        <name>a divalent metal cation</name>
        <dbReference type="ChEBI" id="CHEBI:60240"/>
        <label>2</label>
        <note>catalytic</note>
    </ligand>
</feature>
<keyword evidence="2 6" id="KW-0031">Aminopeptidase</keyword>
<sequence length="249" mass="26123">MTIDNDTQFEKLKAIGSIVAKVLQRMMDAAKAGMTTAELDALGAKWLAEAGARSAPMLTYNFPGATCISVAPACAHGIPGEQVLQDGDLVNIDVSAEKDGVFADTGGSFVIGSAETPQQAALLAATRKALSASLTVVKPGARFNEIGRKIETVAAKAGLTIIENLCSHGVGDGLHEEPKEILPYYDARDRRIMGRGQVFTIEPFLSTGGSIAEEQKDGWTLTTPGVLTAQFEHTLVVGKNGPIIVTKAA</sequence>
<feature type="binding site" evidence="6">
    <location>
        <position position="76"/>
    </location>
    <ligand>
        <name>substrate</name>
    </ligand>
</feature>
<feature type="binding site" evidence="6">
    <location>
        <position position="104"/>
    </location>
    <ligand>
        <name>a divalent metal cation</name>
        <dbReference type="ChEBI" id="CHEBI:60240"/>
        <label>2</label>
        <note>catalytic</note>
    </ligand>
</feature>